<dbReference type="InterPro" id="IPR036396">
    <property type="entry name" value="Cyt_P450_sf"/>
</dbReference>
<evidence type="ECO:0000256" key="1">
    <source>
        <dbReference type="ARBA" id="ARBA00001971"/>
    </source>
</evidence>
<dbReference type="SUPFAM" id="SSF48264">
    <property type="entry name" value="Cytochrome P450"/>
    <property type="match status" value="1"/>
</dbReference>
<accession>A0A4R5AF95</accession>
<keyword evidence="5" id="KW-0560">Oxidoreductase</keyword>
<evidence type="ECO:0000256" key="2">
    <source>
        <dbReference type="ARBA" id="ARBA00010617"/>
    </source>
</evidence>
<dbReference type="GO" id="GO:0016705">
    <property type="term" value="F:oxidoreductase activity, acting on paired donors, with incorporation or reduction of molecular oxygen"/>
    <property type="evidence" value="ECO:0007669"/>
    <property type="project" value="InterPro"/>
</dbReference>
<protein>
    <submittedName>
        <fullName evidence="8">Cytochrome P450</fullName>
    </submittedName>
</protein>
<dbReference type="GO" id="GO:0020037">
    <property type="term" value="F:heme binding"/>
    <property type="evidence" value="ECO:0007669"/>
    <property type="project" value="InterPro"/>
</dbReference>
<evidence type="ECO:0000256" key="5">
    <source>
        <dbReference type="ARBA" id="ARBA00023002"/>
    </source>
</evidence>
<dbReference type="PANTHER" id="PTHR24286:SF24">
    <property type="entry name" value="LANOSTEROL 14-ALPHA DEMETHYLASE"/>
    <property type="match status" value="1"/>
</dbReference>
<sequence length="421" mass="45460">MRGGWAGYLVSQRWTEGTTVVQDGAIGLWRQGYGWASGLRAGRAAAPVRFLGRRSVVVGGPTGVRRFYDPRLRRAGAIPAPVAGVLFGRDSVHGLDDEQHHRQKARYLELLTPAAADDLRSRTHHEWELAARTWEPGRPFVLFDEAVRVLTATMLPWAGVPAGPDEVSRRASQLEAVLDGFASPGPSYVRAAAARRRLDRWTSGLIRAARAGRLQAQPGTPLDVMALTREADGRLLSPRAAGVALLNVVRPAVAVAWFVAFAAVALAHQPYWRERIAAGDDSALGAFAQEVRRRYPFVPVLAARARSDQDVLGVDVPAGGYVVLDVHGTDHDPAHWPDPDRFDPARFLGPPPEPGTLVPQGGGALRTGHRCPGEDIALVLLEEAVRRLALTGAELPEQDLAVDLARVPTRPRSGVLVSVVP</sequence>
<dbReference type="RefSeq" id="WP_132102583.1">
    <property type="nucleotide sequence ID" value="NZ_SMLB01000007.1"/>
</dbReference>
<dbReference type="PANTHER" id="PTHR24286">
    <property type="entry name" value="CYTOCHROME P450 26"/>
    <property type="match status" value="1"/>
</dbReference>
<dbReference type="EMBL" id="SMLB01000007">
    <property type="protein sequence ID" value="TDD71031.1"/>
    <property type="molecule type" value="Genomic_DNA"/>
</dbReference>
<evidence type="ECO:0000256" key="3">
    <source>
        <dbReference type="ARBA" id="ARBA00022617"/>
    </source>
</evidence>
<keyword evidence="3" id="KW-0349">Heme</keyword>
<dbReference type="Pfam" id="PF00067">
    <property type="entry name" value="p450"/>
    <property type="match status" value="1"/>
</dbReference>
<dbReference type="PRINTS" id="PR00359">
    <property type="entry name" value="BP450"/>
</dbReference>
<name>A0A4R5AF95_9ACTN</name>
<dbReference type="InterPro" id="IPR001128">
    <property type="entry name" value="Cyt_P450"/>
</dbReference>
<gene>
    <name evidence="8" type="ORF">E1262_07860</name>
</gene>
<dbReference type="Proteomes" id="UP000295217">
    <property type="component" value="Unassembled WGS sequence"/>
</dbReference>
<evidence type="ECO:0000313" key="9">
    <source>
        <dbReference type="Proteomes" id="UP000295217"/>
    </source>
</evidence>
<proteinExistence type="inferred from homology"/>
<comment type="similarity">
    <text evidence="2">Belongs to the cytochrome P450 family.</text>
</comment>
<dbReference type="GO" id="GO:0016125">
    <property type="term" value="P:sterol metabolic process"/>
    <property type="evidence" value="ECO:0007669"/>
    <property type="project" value="TreeGrafter"/>
</dbReference>
<comment type="cofactor">
    <cofactor evidence="1">
        <name>heme</name>
        <dbReference type="ChEBI" id="CHEBI:30413"/>
    </cofactor>
</comment>
<evidence type="ECO:0000256" key="6">
    <source>
        <dbReference type="ARBA" id="ARBA00023004"/>
    </source>
</evidence>
<evidence type="ECO:0000313" key="8">
    <source>
        <dbReference type="EMBL" id="TDD71031.1"/>
    </source>
</evidence>
<keyword evidence="4" id="KW-0479">Metal-binding</keyword>
<dbReference type="InterPro" id="IPR002397">
    <property type="entry name" value="Cyt_P450_B"/>
</dbReference>
<keyword evidence="9" id="KW-1185">Reference proteome</keyword>
<dbReference type="CDD" id="cd11067">
    <property type="entry name" value="CYP152"/>
    <property type="match status" value="1"/>
</dbReference>
<keyword evidence="7" id="KW-0503">Monooxygenase</keyword>
<reference evidence="8 9" key="1">
    <citation type="submission" date="2019-02" db="EMBL/GenBank/DDBJ databases">
        <title>Draft genome sequences of novel Actinobacteria.</title>
        <authorList>
            <person name="Sahin N."/>
            <person name="Ay H."/>
            <person name="Saygin H."/>
        </authorList>
    </citation>
    <scope>NUCLEOTIDE SEQUENCE [LARGE SCALE GENOMIC DNA]</scope>
    <source>
        <strain evidence="8 9">8K307</strain>
    </source>
</reference>
<dbReference type="GO" id="GO:0005506">
    <property type="term" value="F:iron ion binding"/>
    <property type="evidence" value="ECO:0007669"/>
    <property type="project" value="InterPro"/>
</dbReference>
<evidence type="ECO:0000256" key="7">
    <source>
        <dbReference type="ARBA" id="ARBA00023033"/>
    </source>
</evidence>
<comment type="caution">
    <text evidence="8">The sequence shown here is derived from an EMBL/GenBank/DDBJ whole genome shotgun (WGS) entry which is preliminary data.</text>
</comment>
<evidence type="ECO:0000256" key="4">
    <source>
        <dbReference type="ARBA" id="ARBA00022723"/>
    </source>
</evidence>
<keyword evidence="6" id="KW-0408">Iron</keyword>
<dbReference type="OrthoDB" id="9764248at2"/>
<dbReference type="Gene3D" id="1.10.630.10">
    <property type="entry name" value="Cytochrome P450"/>
    <property type="match status" value="1"/>
</dbReference>
<organism evidence="8 9">
    <name type="scientific">Jiangella aurantiaca</name>
    <dbReference type="NCBI Taxonomy" id="2530373"/>
    <lineage>
        <taxon>Bacteria</taxon>
        <taxon>Bacillati</taxon>
        <taxon>Actinomycetota</taxon>
        <taxon>Actinomycetes</taxon>
        <taxon>Jiangellales</taxon>
        <taxon>Jiangellaceae</taxon>
        <taxon>Jiangella</taxon>
    </lineage>
</organism>
<dbReference type="AlphaFoldDB" id="A0A4R5AF95"/>
<dbReference type="GO" id="GO:0004497">
    <property type="term" value="F:monooxygenase activity"/>
    <property type="evidence" value="ECO:0007669"/>
    <property type="project" value="UniProtKB-KW"/>
</dbReference>